<reference evidence="10 11" key="1">
    <citation type="submission" date="2017-07" db="EMBL/GenBank/DDBJ databases">
        <title>Isolation and whole genome analysis of endospore-forming bacteria from heroin.</title>
        <authorList>
            <person name="Kalinowski J."/>
            <person name="Ahrens B."/>
            <person name="Al-Dilaimi A."/>
            <person name="Winkler A."/>
            <person name="Wibberg D."/>
            <person name="Schleenbecker U."/>
            <person name="Ruckert C."/>
            <person name="Wolfel R."/>
            <person name="Grass G."/>
        </authorList>
    </citation>
    <scope>NUCLEOTIDE SEQUENCE [LARGE SCALE GENOMIC DNA]</scope>
    <source>
        <strain evidence="10 11">7539</strain>
    </source>
</reference>
<name>A0A268P0G7_SHOCL</name>
<protein>
    <recommendedName>
        <fullName evidence="8">5-hydroxyisourate hydrolase</fullName>
        <shortName evidence="8">HIU hydrolase</shortName>
        <shortName evidence="8">HIUHase</shortName>
        <ecNumber evidence="8">3.5.2.17</ecNumber>
    </recommendedName>
</protein>
<dbReference type="Pfam" id="PF00576">
    <property type="entry name" value="Transthyretin"/>
    <property type="match status" value="1"/>
</dbReference>
<dbReference type="PANTHER" id="PTHR10395">
    <property type="entry name" value="URICASE AND TRANSTHYRETIN-RELATED"/>
    <property type="match status" value="1"/>
</dbReference>
<dbReference type="GO" id="GO:0033971">
    <property type="term" value="F:hydroxyisourate hydrolase activity"/>
    <property type="evidence" value="ECO:0007669"/>
    <property type="project" value="UniProtKB-EC"/>
</dbReference>
<gene>
    <name evidence="10" type="primary">uraH</name>
    <name evidence="10" type="ORF">CHH72_11495</name>
</gene>
<dbReference type="PROSITE" id="PS00769">
    <property type="entry name" value="TRANSTHYRETIN_2"/>
    <property type="match status" value="1"/>
</dbReference>
<evidence type="ECO:0000256" key="6">
    <source>
        <dbReference type="ARBA" id="ARBA00022801"/>
    </source>
</evidence>
<dbReference type="Gene3D" id="2.60.40.180">
    <property type="entry name" value="Transthyretin/hydroxyisourate hydrolase domain"/>
    <property type="match status" value="1"/>
</dbReference>
<dbReference type="SUPFAM" id="SSF49472">
    <property type="entry name" value="Transthyretin (synonym: prealbumin)"/>
    <property type="match status" value="1"/>
</dbReference>
<evidence type="ECO:0000256" key="7">
    <source>
        <dbReference type="PIRSR" id="PIRSR600895-51"/>
    </source>
</evidence>
<sequence>MSGLTTHVLDIGHGVPARGVTVALYRLQKGEWKAIATAATNADGRIDSPFLTVEPLPGEYQLVFHIGEYYAKREVETFLSTVPVRFVLSSPQEHYHVPLLVSPWGYQTYRGS</sequence>
<dbReference type="InterPro" id="IPR023419">
    <property type="entry name" value="Transthyretin_CS"/>
</dbReference>
<dbReference type="InterPro" id="IPR000895">
    <property type="entry name" value="Transthyretin/HIU_hydrolase"/>
</dbReference>
<comment type="caution">
    <text evidence="10">The sequence shown here is derived from an EMBL/GenBank/DDBJ whole genome shotgun (WGS) entry which is preliminary data.</text>
</comment>
<evidence type="ECO:0000256" key="1">
    <source>
        <dbReference type="ARBA" id="ARBA00001043"/>
    </source>
</evidence>
<dbReference type="NCBIfam" id="TIGR02962">
    <property type="entry name" value="hdxy_isourate"/>
    <property type="match status" value="1"/>
</dbReference>
<evidence type="ECO:0000256" key="4">
    <source>
        <dbReference type="ARBA" id="ARBA00011881"/>
    </source>
</evidence>
<evidence type="ECO:0000313" key="11">
    <source>
        <dbReference type="Proteomes" id="UP000216207"/>
    </source>
</evidence>
<dbReference type="InterPro" id="IPR023416">
    <property type="entry name" value="Transthyretin/HIU_hydrolase_d"/>
</dbReference>
<dbReference type="RefSeq" id="WP_011248570.1">
    <property type="nucleotide sequence ID" value="NZ_BOQQ01000004.1"/>
</dbReference>
<organism evidence="10 11">
    <name type="scientific">Shouchella clausii</name>
    <name type="common">Alkalihalobacillus clausii</name>
    <dbReference type="NCBI Taxonomy" id="79880"/>
    <lineage>
        <taxon>Bacteria</taxon>
        <taxon>Bacillati</taxon>
        <taxon>Bacillota</taxon>
        <taxon>Bacilli</taxon>
        <taxon>Bacillales</taxon>
        <taxon>Bacillaceae</taxon>
        <taxon>Shouchella</taxon>
    </lineage>
</organism>
<comment type="similarity">
    <text evidence="3 8">Belongs to the transthyretin family. 5-hydroxyisourate hydrolase subfamily.</text>
</comment>
<dbReference type="InterPro" id="IPR036817">
    <property type="entry name" value="Transthyretin/HIU_hydrolase_sf"/>
</dbReference>
<evidence type="ECO:0000256" key="2">
    <source>
        <dbReference type="ARBA" id="ARBA00002704"/>
    </source>
</evidence>
<dbReference type="EC" id="3.5.2.17" evidence="8"/>
<feature type="binding site" evidence="7">
    <location>
        <position position="45"/>
    </location>
    <ligand>
        <name>substrate</name>
    </ligand>
</feature>
<dbReference type="PROSITE" id="PS00768">
    <property type="entry name" value="TRANSTHYRETIN_1"/>
    <property type="match status" value="1"/>
</dbReference>
<dbReference type="PRINTS" id="PR00189">
    <property type="entry name" value="TRNSTHYRETIN"/>
</dbReference>
<evidence type="ECO:0000256" key="3">
    <source>
        <dbReference type="ARBA" id="ARBA00009850"/>
    </source>
</evidence>
<accession>A0A268P0G7</accession>
<comment type="catalytic activity">
    <reaction evidence="1 8">
        <text>5-hydroxyisourate + H2O = 5-hydroxy-2-oxo-4-ureido-2,5-dihydro-1H-imidazole-5-carboxylate + H(+)</text>
        <dbReference type="Rhea" id="RHEA:23736"/>
        <dbReference type="ChEBI" id="CHEBI:15377"/>
        <dbReference type="ChEBI" id="CHEBI:15378"/>
        <dbReference type="ChEBI" id="CHEBI:18072"/>
        <dbReference type="ChEBI" id="CHEBI:58639"/>
        <dbReference type="EC" id="3.5.2.17"/>
    </reaction>
</comment>
<dbReference type="InterPro" id="IPR023418">
    <property type="entry name" value="Thyroxine_BS"/>
</dbReference>
<comment type="function">
    <text evidence="2">Catalyzes the hydrolysis of 5-hydroxyisourate (HIU) to 2-oxo-4-hydroxy-4-carboxy-5-ureidoimidazoline (OHCU).</text>
</comment>
<dbReference type="AlphaFoldDB" id="A0A268P0G7"/>
<dbReference type="GO" id="GO:0006144">
    <property type="term" value="P:purine nucleobase metabolic process"/>
    <property type="evidence" value="ECO:0007669"/>
    <property type="project" value="UniProtKB-KW"/>
</dbReference>
<feature type="binding site" evidence="7">
    <location>
        <position position="7"/>
    </location>
    <ligand>
        <name>substrate</name>
    </ligand>
</feature>
<dbReference type="CDD" id="cd05822">
    <property type="entry name" value="TLP_HIUase"/>
    <property type="match status" value="1"/>
</dbReference>
<dbReference type="EMBL" id="NPCC01000012">
    <property type="protein sequence ID" value="PAE88989.1"/>
    <property type="molecule type" value="Genomic_DNA"/>
</dbReference>
<dbReference type="Proteomes" id="UP000216207">
    <property type="component" value="Unassembled WGS sequence"/>
</dbReference>
<dbReference type="PANTHER" id="PTHR10395:SF7">
    <property type="entry name" value="5-HYDROXYISOURATE HYDROLASE"/>
    <property type="match status" value="1"/>
</dbReference>
<proteinExistence type="inferred from homology"/>
<evidence type="ECO:0000259" key="9">
    <source>
        <dbReference type="Pfam" id="PF00576"/>
    </source>
</evidence>
<evidence type="ECO:0000313" key="10">
    <source>
        <dbReference type="EMBL" id="PAE88989.1"/>
    </source>
</evidence>
<feature type="binding site" evidence="7">
    <location>
        <position position="109"/>
    </location>
    <ligand>
        <name>substrate</name>
    </ligand>
</feature>
<keyword evidence="5 8" id="KW-0659">Purine metabolism</keyword>
<comment type="subunit">
    <text evidence="4 8">Homotetramer.</text>
</comment>
<evidence type="ECO:0000256" key="8">
    <source>
        <dbReference type="RuleBase" id="RU361270"/>
    </source>
</evidence>
<feature type="domain" description="Transthyretin/hydroxyisourate hydrolase" evidence="9">
    <location>
        <begin position="4"/>
        <end position="111"/>
    </location>
</feature>
<dbReference type="OMA" id="CSENQNY"/>
<dbReference type="InterPro" id="IPR014306">
    <property type="entry name" value="Hydroxyisourate_hydrolase"/>
</dbReference>
<evidence type="ECO:0000256" key="5">
    <source>
        <dbReference type="ARBA" id="ARBA00022631"/>
    </source>
</evidence>
<keyword evidence="6 8" id="KW-0378">Hydrolase</keyword>